<dbReference type="PANTHER" id="PTHR16288">
    <property type="entry name" value="WD40 REPEAT PROTEIN 4"/>
    <property type="match status" value="1"/>
</dbReference>
<evidence type="ECO:0000313" key="8">
    <source>
        <dbReference type="EMBL" id="EPZ31950.1"/>
    </source>
</evidence>
<dbReference type="STRING" id="988480.A0A075AT99"/>
<protein>
    <recommendedName>
        <fullName evidence="10">WD40 repeat-like protein</fullName>
    </recommendedName>
</protein>
<evidence type="ECO:0000256" key="4">
    <source>
        <dbReference type="ARBA" id="ARBA00022737"/>
    </source>
</evidence>
<dbReference type="OrthoDB" id="339900at2759"/>
<dbReference type="OMA" id="RDERSMC"/>
<gene>
    <name evidence="8" type="ORF">O9G_001960</name>
</gene>
<evidence type="ECO:0008006" key="10">
    <source>
        <dbReference type="Google" id="ProtNLM"/>
    </source>
</evidence>
<organism evidence="8 9">
    <name type="scientific">Rozella allomycis (strain CSF55)</name>
    <dbReference type="NCBI Taxonomy" id="988480"/>
    <lineage>
        <taxon>Eukaryota</taxon>
        <taxon>Fungi</taxon>
        <taxon>Fungi incertae sedis</taxon>
        <taxon>Cryptomycota</taxon>
        <taxon>Cryptomycota incertae sedis</taxon>
        <taxon>Rozella</taxon>
    </lineage>
</organism>
<dbReference type="EMBL" id="KE561200">
    <property type="protein sequence ID" value="EPZ31950.1"/>
    <property type="molecule type" value="Genomic_DNA"/>
</dbReference>
<dbReference type="Gene3D" id="2.130.10.10">
    <property type="entry name" value="YVTN repeat-like/Quinoprotein amine dehydrogenase"/>
    <property type="match status" value="1"/>
</dbReference>
<sequence>MSENYTGFVRLISFDNNFLIAICFDSSSLAKIFEIKDLEAGIRMIEAKCPHLFIALENKKVMHFEVEKETATLKSTWTVQKSVTSMYFIREKNILLASDKFGDVFTFQIGDSEGKLVMGQISMILDMVYDEQRNFIITSDRDERSMCMGFSLCRFVSALALEGDTLVSGGGDDYVTIWNMNSYEKTEVLVKKDGMSDDITVAKIILSENKAFLLLERSNLIVVIDIESHKVEYLEMPNILTSLSSVNNCIFSLSIDGVLYKINSSLTYEALSFKTEEFFEKIEITNDFDFSREFTLHNMRKSLNFGKKGKSKEDDQDEIEEENSNKKIKAN</sequence>
<dbReference type="PROSITE" id="PS50082">
    <property type="entry name" value="WD_REPEATS_2"/>
    <property type="match status" value="1"/>
</dbReference>
<accession>A0A075AT99</accession>
<dbReference type="GO" id="GO:0005829">
    <property type="term" value="C:cytosol"/>
    <property type="evidence" value="ECO:0007669"/>
    <property type="project" value="TreeGrafter"/>
</dbReference>
<keyword evidence="9" id="KW-1185">Reference proteome</keyword>
<dbReference type="GO" id="GO:0006400">
    <property type="term" value="P:tRNA modification"/>
    <property type="evidence" value="ECO:0007669"/>
    <property type="project" value="TreeGrafter"/>
</dbReference>
<evidence type="ECO:0000256" key="5">
    <source>
        <dbReference type="ARBA" id="ARBA00023242"/>
    </source>
</evidence>
<dbReference type="AlphaFoldDB" id="A0A075AT99"/>
<dbReference type="GO" id="GO:0043527">
    <property type="term" value="C:tRNA methyltransferase complex"/>
    <property type="evidence" value="ECO:0007669"/>
    <property type="project" value="TreeGrafter"/>
</dbReference>
<dbReference type="HOGENOM" id="CLU_839785_0_0_1"/>
<evidence type="ECO:0000256" key="1">
    <source>
        <dbReference type="ARBA" id="ARBA00004123"/>
    </source>
</evidence>
<proteinExistence type="predicted"/>
<feature type="region of interest" description="Disordered" evidence="7">
    <location>
        <begin position="305"/>
        <end position="331"/>
    </location>
</feature>
<evidence type="ECO:0000256" key="6">
    <source>
        <dbReference type="PROSITE-ProRule" id="PRU00221"/>
    </source>
</evidence>
<evidence type="ECO:0000313" key="9">
    <source>
        <dbReference type="Proteomes" id="UP000030755"/>
    </source>
</evidence>
<keyword evidence="4" id="KW-0677">Repeat</keyword>
<keyword evidence="5" id="KW-0539">Nucleus</keyword>
<dbReference type="Proteomes" id="UP000030755">
    <property type="component" value="Unassembled WGS sequence"/>
</dbReference>
<dbReference type="InterPro" id="IPR028884">
    <property type="entry name" value="Trm82"/>
</dbReference>
<dbReference type="GO" id="GO:0005634">
    <property type="term" value="C:nucleus"/>
    <property type="evidence" value="ECO:0007669"/>
    <property type="project" value="UniProtKB-SubCell"/>
</dbReference>
<evidence type="ECO:0000256" key="3">
    <source>
        <dbReference type="ARBA" id="ARBA00022694"/>
    </source>
</evidence>
<name>A0A075AT99_ROZAC</name>
<dbReference type="InterPro" id="IPR001680">
    <property type="entry name" value="WD40_rpt"/>
</dbReference>
<evidence type="ECO:0000256" key="7">
    <source>
        <dbReference type="SAM" id="MobiDB-lite"/>
    </source>
</evidence>
<dbReference type="PANTHER" id="PTHR16288:SF0">
    <property type="entry name" value="TRNA (GUANINE-N(7)-)-METHYLTRANSFERASE NON-CATALYTIC SUBUNIT WDR4"/>
    <property type="match status" value="1"/>
</dbReference>
<dbReference type="InterPro" id="IPR015943">
    <property type="entry name" value="WD40/YVTN_repeat-like_dom_sf"/>
</dbReference>
<reference evidence="8 9" key="1">
    <citation type="journal article" date="2013" name="Curr. Biol.">
        <title>Shared signatures of parasitism and phylogenomics unite Cryptomycota and microsporidia.</title>
        <authorList>
            <person name="James T.Y."/>
            <person name="Pelin A."/>
            <person name="Bonen L."/>
            <person name="Ahrendt S."/>
            <person name="Sain D."/>
            <person name="Corradi N."/>
            <person name="Stajich J.E."/>
        </authorList>
    </citation>
    <scope>NUCLEOTIDE SEQUENCE [LARGE SCALE GENOMIC DNA]</scope>
    <source>
        <strain evidence="8 9">CSF55</strain>
    </source>
</reference>
<dbReference type="SUPFAM" id="SSF50978">
    <property type="entry name" value="WD40 repeat-like"/>
    <property type="match status" value="1"/>
</dbReference>
<comment type="subcellular location">
    <subcellularLocation>
        <location evidence="1">Nucleus</location>
    </subcellularLocation>
</comment>
<dbReference type="GO" id="GO:0036265">
    <property type="term" value="P:RNA (guanine-N7)-methylation"/>
    <property type="evidence" value="ECO:0007669"/>
    <property type="project" value="InterPro"/>
</dbReference>
<keyword evidence="3" id="KW-0819">tRNA processing</keyword>
<keyword evidence="2 6" id="KW-0853">WD repeat</keyword>
<evidence type="ECO:0000256" key="2">
    <source>
        <dbReference type="ARBA" id="ARBA00022574"/>
    </source>
</evidence>
<dbReference type="InterPro" id="IPR036322">
    <property type="entry name" value="WD40_repeat_dom_sf"/>
</dbReference>
<feature type="repeat" description="WD" evidence="6">
    <location>
        <begin position="162"/>
        <end position="188"/>
    </location>
</feature>